<evidence type="ECO:0000256" key="2">
    <source>
        <dbReference type="ARBA" id="ARBA00007783"/>
    </source>
</evidence>
<reference evidence="11 12" key="1">
    <citation type="submission" date="2017-06" db="EMBL/GenBank/DDBJ databases">
        <title>Origin of plasmid-mediated fosfomycin resistance gene fosA3.</title>
        <authorList>
            <person name="Ito R."/>
            <person name="Pacey M.P."/>
            <person name="Doi Y."/>
        </authorList>
    </citation>
    <scope>NUCLEOTIDE SEQUENCE [LARGE SCALE GENOMIC DNA]</scope>
    <source>
        <strain evidence="11 12">YDC799</strain>
    </source>
</reference>
<evidence type="ECO:0000256" key="5">
    <source>
        <dbReference type="ARBA" id="ARBA00022519"/>
    </source>
</evidence>
<accession>A0A248KIG5</accession>
<evidence type="ECO:0000259" key="10">
    <source>
        <dbReference type="PROSITE" id="PS51012"/>
    </source>
</evidence>
<dbReference type="InterPro" id="IPR000412">
    <property type="entry name" value="ABC_2_transport"/>
</dbReference>
<dbReference type="EMBL" id="CP022114">
    <property type="protein sequence ID" value="ASG63142.1"/>
    <property type="molecule type" value="Genomic_DNA"/>
</dbReference>
<evidence type="ECO:0000256" key="4">
    <source>
        <dbReference type="ARBA" id="ARBA00022475"/>
    </source>
</evidence>
<keyword evidence="6 9" id="KW-0812">Transmembrane</keyword>
<keyword evidence="3 9" id="KW-0813">Transport</keyword>
<keyword evidence="8 9" id="KW-0472">Membrane</keyword>
<evidence type="ECO:0000256" key="6">
    <source>
        <dbReference type="ARBA" id="ARBA00022692"/>
    </source>
</evidence>
<proteinExistence type="inferred from homology"/>
<dbReference type="InterPro" id="IPR013525">
    <property type="entry name" value="ABC2_TM"/>
</dbReference>
<dbReference type="Proteomes" id="UP000197098">
    <property type="component" value="Chromosome"/>
</dbReference>
<feature type="transmembrane region" description="Helical" evidence="9">
    <location>
        <begin position="167"/>
        <end position="186"/>
    </location>
</feature>
<evidence type="ECO:0000256" key="8">
    <source>
        <dbReference type="ARBA" id="ARBA00023136"/>
    </source>
</evidence>
<dbReference type="PANTHER" id="PTHR30413:SF8">
    <property type="entry name" value="TRANSPORT PERMEASE PROTEIN"/>
    <property type="match status" value="1"/>
</dbReference>
<keyword evidence="7 9" id="KW-1133">Transmembrane helix</keyword>
<dbReference type="GO" id="GO:0015920">
    <property type="term" value="P:lipopolysaccharide transport"/>
    <property type="evidence" value="ECO:0007669"/>
    <property type="project" value="TreeGrafter"/>
</dbReference>
<evidence type="ECO:0000256" key="7">
    <source>
        <dbReference type="ARBA" id="ARBA00022989"/>
    </source>
</evidence>
<dbReference type="AlphaFoldDB" id="A0A248KIG5"/>
<evidence type="ECO:0000256" key="3">
    <source>
        <dbReference type="ARBA" id="ARBA00022448"/>
    </source>
</evidence>
<feature type="transmembrane region" description="Helical" evidence="9">
    <location>
        <begin position="225"/>
        <end position="244"/>
    </location>
</feature>
<feature type="transmembrane region" description="Helical" evidence="9">
    <location>
        <begin position="111"/>
        <end position="130"/>
    </location>
</feature>
<comment type="subcellular location">
    <subcellularLocation>
        <location evidence="1 9">Cell inner membrane</location>
        <topology evidence="1 9">Multi-pass membrane protein</topology>
    </subcellularLocation>
</comment>
<evidence type="ECO:0000256" key="1">
    <source>
        <dbReference type="ARBA" id="ARBA00004429"/>
    </source>
</evidence>
<dbReference type="PANTHER" id="PTHR30413">
    <property type="entry name" value="INNER MEMBRANE TRANSPORT PERMEASE"/>
    <property type="match status" value="1"/>
</dbReference>
<sequence>MSIMSLRTLELVWVKAKLNLKSEASINYLSYAWWIIEPVLQMAIYYLVFAYLLKQGGHDYVPFLLTGLIPWIWFGRSVSHAQGSIIQGKYLMNQVHISKIFFPLTFILQDALKQILVFILLYIFLVLYGYDYTLGLLWIIPVIFVQLLLIVAFSLIVSIIVPFVRDFSFVIETGLQIMMFCSGIFFNYKSIPAMESKIFFINPMAVILSSYRDVLMYHNAPNIKLLAYVVLLSLIMISISLYAFKRLEFIFPRVVQK</sequence>
<dbReference type="GO" id="GO:0140359">
    <property type="term" value="F:ABC-type transporter activity"/>
    <property type="evidence" value="ECO:0007669"/>
    <property type="project" value="InterPro"/>
</dbReference>
<keyword evidence="4 9" id="KW-1003">Cell membrane</keyword>
<protein>
    <recommendedName>
        <fullName evidence="9">Transport permease protein</fullName>
    </recommendedName>
</protein>
<dbReference type="GO" id="GO:0043190">
    <property type="term" value="C:ATP-binding cassette (ABC) transporter complex"/>
    <property type="evidence" value="ECO:0007669"/>
    <property type="project" value="InterPro"/>
</dbReference>
<feature type="domain" description="ABC transmembrane type-2" evidence="10">
    <location>
        <begin position="29"/>
        <end position="247"/>
    </location>
</feature>
<dbReference type="PROSITE" id="PS51012">
    <property type="entry name" value="ABC_TM2"/>
    <property type="match status" value="1"/>
</dbReference>
<feature type="transmembrane region" description="Helical" evidence="9">
    <location>
        <begin position="31"/>
        <end position="53"/>
    </location>
</feature>
<evidence type="ECO:0000256" key="9">
    <source>
        <dbReference type="RuleBase" id="RU361157"/>
    </source>
</evidence>
<evidence type="ECO:0000313" key="12">
    <source>
        <dbReference type="Proteomes" id="UP000197098"/>
    </source>
</evidence>
<dbReference type="InterPro" id="IPR047817">
    <property type="entry name" value="ABC2_TM_bact-type"/>
</dbReference>
<feature type="transmembrane region" description="Helical" evidence="9">
    <location>
        <begin position="198"/>
        <end position="219"/>
    </location>
</feature>
<organism evidence="11 12">
    <name type="scientific">Kluyvera genomosp. 3</name>
    <dbReference type="NCBI Taxonomy" id="2774055"/>
    <lineage>
        <taxon>Bacteria</taxon>
        <taxon>Pseudomonadati</taxon>
        <taxon>Pseudomonadota</taxon>
        <taxon>Gammaproteobacteria</taxon>
        <taxon>Enterobacterales</taxon>
        <taxon>Enterobacteriaceae</taxon>
        <taxon>Kluyvera</taxon>
    </lineage>
</organism>
<dbReference type="PRINTS" id="PR00164">
    <property type="entry name" value="ABC2TRNSPORT"/>
</dbReference>
<evidence type="ECO:0000313" key="11">
    <source>
        <dbReference type="EMBL" id="ASG63142.1"/>
    </source>
</evidence>
<dbReference type="Pfam" id="PF01061">
    <property type="entry name" value="ABC2_membrane"/>
    <property type="match status" value="1"/>
</dbReference>
<keyword evidence="5" id="KW-0997">Cell inner membrane</keyword>
<name>A0A248KIG5_9ENTR</name>
<comment type="similarity">
    <text evidence="2 9">Belongs to the ABC-2 integral membrane protein family.</text>
</comment>
<gene>
    <name evidence="11" type="ORF">CEW81_08835</name>
</gene>
<feature type="transmembrane region" description="Helical" evidence="9">
    <location>
        <begin position="137"/>
        <end position="161"/>
    </location>
</feature>